<reference evidence="2" key="2">
    <citation type="journal article" date="2021" name="PeerJ">
        <title>Extensive microbial diversity within the chicken gut microbiome revealed by metagenomics and culture.</title>
        <authorList>
            <person name="Gilroy R."/>
            <person name="Ravi A."/>
            <person name="Getino M."/>
            <person name="Pursley I."/>
            <person name="Horton D.L."/>
            <person name="Alikhan N.F."/>
            <person name="Baker D."/>
            <person name="Gharbi K."/>
            <person name="Hall N."/>
            <person name="Watson M."/>
            <person name="Adriaenssens E.M."/>
            <person name="Foster-Nyarko E."/>
            <person name="Jarju S."/>
            <person name="Secka A."/>
            <person name="Antonio M."/>
            <person name="Oren A."/>
            <person name="Chaudhuri R.R."/>
            <person name="La Ragione R."/>
            <person name="Hildebrand F."/>
            <person name="Pallen M.J."/>
        </authorList>
    </citation>
    <scope>NUCLEOTIDE SEQUENCE</scope>
    <source>
        <strain evidence="2">ChiSxjej2B14-6234</strain>
    </source>
</reference>
<dbReference type="EMBL" id="DVFJ01000028">
    <property type="protein sequence ID" value="HIQ72123.1"/>
    <property type="molecule type" value="Genomic_DNA"/>
</dbReference>
<evidence type="ECO:0000313" key="3">
    <source>
        <dbReference type="Proteomes" id="UP000886887"/>
    </source>
</evidence>
<dbReference type="Proteomes" id="UP000886887">
    <property type="component" value="Unassembled WGS sequence"/>
</dbReference>
<dbReference type="NCBIfam" id="TIGR03915">
    <property type="entry name" value="SAM_7_link_chp"/>
    <property type="match status" value="1"/>
</dbReference>
<reference evidence="2" key="1">
    <citation type="submission" date="2020-10" db="EMBL/GenBank/DDBJ databases">
        <authorList>
            <person name="Gilroy R."/>
        </authorList>
    </citation>
    <scope>NUCLEOTIDE SEQUENCE</scope>
    <source>
        <strain evidence="2">ChiSxjej2B14-6234</strain>
    </source>
</reference>
<dbReference type="Pfam" id="PF13566">
    <property type="entry name" value="DUF4130"/>
    <property type="match status" value="1"/>
</dbReference>
<evidence type="ECO:0000259" key="1">
    <source>
        <dbReference type="Pfam" id="PF13566"/>
    </source>
</evidence>
<feature type="domain" description="DUF4130" evidence="1">
    <location>
        <begin position="87"/>
        <end position="242"/>
    </location>
</feature>
<dbReference type="InterPro" id="IPR025404">
    <property type="entry name" value="DUF4130"/>
</dbReference>
<evidence type="ECO:0000313" key="2">
    <source>
        <dbReference type="EMBL" id="HIQ72123.1"/>
    </source>
</evidence>
<protein>
    <submittedName>
        <fullName evidence="2">TIGR03915 family putative DNA repair protein</fullName>
    </submittedName>
</protein>
<dbReference type="AlphaFoldDB" id="A0A9D1CRG2"/>
<proteinExistence type="predicted"/>
<comment type="caution">
    <text evidence="2">The sequence shown here is derived from an EMBL/GenBank/DDBJ whole genome shotgun (WGS) entry which is preliminary data.</text>
</comment>
<gene>
    <name evidence="2" type="ORF">IAB73_07960</name>
</gene>
<dbReference type="InterPro" id="IPR023875">
    <property type="entry name" value="DNA_repair_put"/>
</dbReference>
<organism evidence="2 3">
    <name type="scientific">Candidatus Onthenecus intestinigallinarum</name>
    <dbReference type="NCBI Taxonomy" id="2840875"/>
    <lineage>
        <taxon>Bacteria</taxon>
        <taxon>Bacillati</taxon>
        <taxon>Bacillota</taxon>
        <taxon>Clostridia</taxon>
        <taxon>Eubacteriales</taxon>
        <taxon>Candidatus Onthenecus</taxon>
    </lineage>
</organism>
<accession>A0A9D1CRG2</accession>
<name>A0A9D1CRG2_9FIRM</name>
<sequence length="250" mass="29369">MEYVYDGTFDGLLCCIFRAFERREDPDEVHPCMPAQLSMLGEPVRVQTDAARARRVEAGIVRTAGVQALCHVRDAVFSCNPHAGRDALRYARLVFRYGPAVHDLLTDDTLLRVRETSQRLWTETHRLREFLRFRELANGVFIAEMTPDNDVTELLMPHFADRFGDMPFVLHDRGRQKAGVWDTHTWVLASSERMQLPPMHAREAEYASLWKTFYDAVAIRERNNPRLRRRFMPQKYWRDLPEMQERAVFR</sequence>